<protein>
    <submittedName>
        <fullName evidence="1">Uncharacterized protein</fullName>
    </submittedName>
</protein>
<dbReference type="Proteomes" id="UP001497482">
    <property type="component" value="Chromosome 5"/>
</dbReference>
<sequence length="99" mass="11079">MSDEVNRMDLKNFYAWIGLRKKGSNWYWDNGHDVLQDIQDNFDPPNDGQPCGQAFYETPTCGWVCASLEGPGSGLMGQFSPCQIFRLVLSPTVTVEPCS</sequence>
<name>A0AAV2LWQ0_KNICA</name>
<dbReference type="SUPFAM" id="SSF56436">
    <property type="entry name" value="C-type lectin-like"/>
    <property type="match status" value="1"/>
</dbReference>
<gene>
    <name evidence="1" type="ORF">KC01_LOCUS32857</name>
</gene>
<dbReference type="AlphaFoldDB" id="A0AAV2LWQ0"/>
<keyword evidence="2" id="KW-1185">Reference proteome</keyword>
<proteinExistence type="predicted"/>
<dbReference type="EMBL" id="OZ035827">
    <property type="protein sequence ID" value="CAL1605474.1"/>
    <property type="molecule type" value="Genomic_DNA"/>
</dbReference>
<accession>A0AAV2LWQ0</accession>
<reference evidence="1 2" key="1">
    <citation type="submission" date="2024-04" db="EMBL/GenBank/DDBJ databases">
        <authorList>
            <person name="Waldvogel A.-M."/>
            <person name="Schoenle A."/>
        </authorList>
    </citation>
    <scope>NUCLEOTIDE SEQUENCE [LARGE SCALE GENOMIC DNA]</scope>
</reference>
<dbReference type="InterPro" id="IPR016187">
    <property type="entry name" value="CTDL_fold"/>
</dbReference>
<evidence type="ECO:0000313" key="2">
    <source>
        <dbReference type="Proteomes" id="UP001497482"/>
    </source>
</evidence>
<evidence type="ECO:0000313" key="1">
    <source>
        <dbReference type="EMBL" id="CAL1605474.1"/>
    </source>
</evidence>
<organism evidence="1 2">
    <name type="scientific">Knipowitschia caucasica</name>
    <name type="common">Caucasian dwarf goby</name>
    <name type="synonym">Pomatoschistus caucasicus</name>
    <dbReference type="NCBI Taxonomy" id="637954"/>
    <lineage>
        <taxon>Eukaryota</taxon>
        <taxon>Metazoa</taxon>
        <taxon>Chordata</taxon>
        <taxon>Craniata</taxon>
        <taxon>Vertebrata</taxon>
        <taxon>Euteleostomi</taxon>
        <taxon>Actinopterygii</taxon>
        <taxon>Neopterygii</taxon>
        <taxon>Teleostei</taxon>
        <taxon>Neoteleostei</taxon>
        <taxon>Acanthomorphata</taxon>
        <taxon>Gobiaria</taxon>
        <taxon>Gobiiformes</taxon>
        <taxon>Gobioidei</taxon>
        <taxon>Gobiidae</taxon>
        <taxon>Gobiinae</taxon>
        <taxon>Knipowitschia</taxon>
    </lineage>
</organism>